<gene>
    <name evidence="2" type="ORF">CVT24_003399</name>
</gene>
<dbReference type="InterPro" id="IPR032675">
    <property type="entry name" value="LRR_dom_sf"/>
</dbReference>
<keyword evidence="1" id="KW-1133">Transmembrane helix</keyword>
<keyword evidence="1" id="KW-0812">Transmembrane</keyword>
<proteinExistence type="predicted"/>
<dbReference type="Proteomes" id="UP000284842">
    <property type="component" value="Unassembled WGS sequence"/>
</dbReference>
<comment type="caution">
    <text evidence="2">The sequence shown here is derived from an EMBL/GenBank/DDBJ whole genome shotgun (WGS) entry which is preliminary data.</text>
</comment>
<dbReference type="AlphaFoldDB" id="A0A409Y702"/>
<sequence length="389" mass="43229">MLPTSSNSLKFWLERSADLPLTFTACPVVAQTYEAATDVMPVINRMAPHFSRVKYFKSYLAAGFLPIFFTISMPLLQELELLINDMAYRNPPFDPSVPLGILHAPNLRRLRLYDLTLIQHAITPVLPSLKSLVIEANQSWTNPWLRPQSFQSLLAQCIFLQTCSIDFHPDSNFILDSVDSIVLPQLQSLQLRWPSSFDPSSLLASLRLPNLTSLSICSDATPSVSTPRFISSLAGLVESAAQKLKSLTIDGCLPAAVENVQSILRPLVNLEHLAFNDSSDISALLAAITPPKSTGFSSWICPNLVQVDVTGIRQGTTPWLVLRLAERRMNKRDGTPEYGGRFLRTLALPYDLKNVPKKTRMVLLCELRRIRPFLTIAGPFGDLLATLSD</sequence>
<dbReference type="InParanoid" id="A0A409Y702"/>
<organism evidence="2 3">
    <name type="scientific">Panaeolus cyanescens</name>
    <dbReference type="NCBI Taxonomy" id="181874"/>
    <lineage>
        <taxon>Eukaryota</taxon>
        <taxon>Fungi</taxon>
        <taxon>Dikarya</taxon>
        <taxon>Basidiomycota</taxon>
        <taxon>Agaricomycotina</taxon>
        <taxon>Agaricomycetes</taxon>
        <taxon>Agaricomycetidae</taxon>
        <taxon>Agaricales</taxon>
        <taxon>Agaricineae</taxon>
        <taxon>Galeropsidaceae</taxon>
        <taxon>Panaeolus</taxon>
    </lineage>
</organism>
<dbReference type="SUPFAM" id="SSF52047">
    <property type="entry name" value="RNI-like"/>
    <property type="match status" value="1"/>
</dbReference>
<evidence type="ECO:0008006" key="4">
    <source>
        <dbReference type="Google" id="ProtNLM"/>
    </source>
</evidence>
<name>A0A409Y702_9AGAR</name>
<dbReference type="Gene3D" id="3.80.10.10">
    <property type="entry name" value="Ribonuclease Inhibitor"/>
    <property type="match status" value="1"/>
</dbReference>
<evidence type="ECO:0000313" key="2">
    <source>
        <dbReference type="EMBL" id="PPQ98845.1"/>
    </source>
</evidence>
<protein>
    <recommendedName>
        <fullName evidence="4">F-box domain-containing protein</fullName>
    </recommendedName>
</protein>
<feature type="transmembrane region" description="Helical" evidence="1">
    <location>
        <begin position="55"/>
        <end position="76"/>
    </location>
</feature>
<keyword evidence="1" id="KW-0472">Membrane</keyword>
<keyword evidence="3" id="KW-1185">Reference proteome</keyword>
<accession>A0A409Y702</accession>
<dbReference type="EMBL" id="NHTK01001375">
    <property type="protein sequence ID" value="PPQ98845.1"/>
    <property type="molecule type" value="Genomic_DNA"/>
</dbReference>
<evidence type="ECO:0000313" key="3">
    <source>
        <dbReference type="Proteomes" id="UP000284842"/>
    </source>
</evidence>
<dbReference type="OrthoDB" id="3365698at2759"/>
<evidence type="ECO:0000256" key="1">
    <source>
        <dbReference type="SAM" id="Phobius"/>
    </source>
</evidence>
<reference evidence="2 3" key="1">
    <citation type="journal article" date="2018" name="Evol. Lett.">
        <title>Horizontal gene cluster transfer increased hallucinogenic mushroom diversity.</title>
        <authorList>
            <person name="Reynolds H.T."/>
            <person name="Vijayakumar V."/>
            <person name="Gluck-Thaler E."/>
            <person name="Korotkin H.B."/>
            <person name="Matheny P.B."/>
            <person name="Slot J.C."/>
        </authorList>
    </citation>
    <scope>NUCLEOTIDE SEQUENCE [LARGE SCALE GENOMIC DNA]</scope>
    <source>
        <strain evidence="2 3">2629</strain>
    </source>
</reference>